<accession>A0A1H9REI1</accession>
<dbReference type="EMBL" id="FOEQ01000011">
    <property type="protein sequence ID" value="SER70955.1"/>
    <property type="molecule type" value="Genomic_DNA"/>
</dbReference>
<name>A0A1H9REI1_9PSED</name>
<feature type="coiled-coil region" evidence="2">
    <location>
        <begin position="197"/>
        <end position="245"/>
    </location>
</feature>
<reference evidence="6 7" key="1">
    <citation type="submission" date="2016-10" db="EMBL/GenBank/DDBJ databases">
        <authorList>
            <person name="de Groot N.N."/>
        </authorList>
    </citation>
    <scope>NUCLEOTIDE SEQUENCE [LARGE SCALE GENOMIC DNA]</scope>
    <source>
        <strain evidence="6 7">LMG 27941</strain>
    </source>
</reference>
<dbReference type="PRINTS" id="PR01490">
    <property type="entry name" value="RTXTOXIND"/>
</dbReference>
<gene>
    <name evidence="6" type="ORF">SAMN05216230_11126</name>
    <name evidence="5" type="ORF">V0R55_14740</name>
</gene>
<dbReference type="Proteomes" id="UP001329505">
    <property type="component" value="Unassembled WGS sequence"/>
</dbReference>
<reference evidence="5 8" key="2">
    <citation type="submission" date="2024-01" db="EMBL/GenBank/DDBJ databases">
        <title>Unpublished Manusciprt.</title>
        <authorList>
            <person name="Duman M."/>
            <person name="Valdes E.G."/>
            <person name="Ajmi N."/>
            <person name="Altun S."/>
            <person name="Saticioglu I.B."/>
        </authorList>
    </citation>
    <scope>NUCLEOTIDE SEQUENCE [LARGE SCALE GENOMIC DNA]</scope>
    <source>
        <strain evidence="5 8">139P</strain>
    </source>
</reference>
<dbReference type="PANTHER" id="PTHR30386">
    <property type="entry name" value="MEMBRANE FUSION SUBUNIT OF EMRAB-TOLC MULTIDRUG EFFLUX PUMP"/>
    <property type="match status" value="1"/>
</dbReference>
<evidence type="ECO:0000313" key="5">
    <source>
        <dbReference type="EMBL" id="MEE1881422.1"/>
    </source>
</evidence>
<dbReference type="Gene3D" id="2.40.50.100">
    <property type="match status" value="1"/>
</dbReference>
<evidence type="ECO:0000313" key="6">
    <source>
        <dbReference type="EMBL" id="SER70955.1"/>
    </source>
</evidence>
<evidence type="ECO:0000259" key="4">
    <source>
        <dbReference type="Pfam" id="PF25917"/>
    </source>
</evidence>
<dbReference type="SUPFAM" id="SSF111369">
    <property type="entry name" value="HlyD-like secretion proteins"/>
    <property type="match status" value="2"/>
</dbReference>
<keyword evidence="3" id="KW-0472">Membrane</keyword>
<evidence type="ECO:0000313" key="8">
    <source>
        <dbReference type="Proteomes" id="UP001329505"/>
    </source>
</evidence>
<feature type="domain" description="Multidrug resistance protein MdtA-like barrel-sandwich hybrid" evidence="4">
    <location>
        <begin position="64"/>
        <end position="272"/>
    </location>
</feature>
<evidence type="ECO:0000256" key="1">
    <source>
        <dbReference type="ARBA" id="ARBA00009477"/>
    </source>
</evidence>
<keyword evidence="3" id="KW-0812">Transmembrane</keyword>
<dbReference type="InterPro" id="IPR058625">
    <property type="entry name" value="MdtA-like_BSH"/>
</dbReference>
<dbReference type="PANTHER" id="PTHR30386:SF24">
    <property type="entry name" value="MULTIDRUG RESISTANCE EFFLUX PUMP"/>
    <property type="match status" value="1"/>
</dbReference>
<dbReference type="EMBL" id="JAZDQQ010000011">
    <property type="protein sequence ID" value="MEE1881422.1"/>
    <property type="molecule type" value="Genomic_DNA"/>
</dbReference>
<dbReference type="RefSeq" id="WP_094012118.1">
    <property type="nucleotide sequence ID" value="NZ_FOEQ01000011.1"/>
</dbReference>
<dbReference type="Gene3D" id="1.10.287.470">
    <property type="entry name" value="Helix hairpin bin"/>
    <property type="match status" value="1"/>
</dbReference>
<dbReference type="Pfam" id="PF25917">
    <property type="entry name" value="BSH_RND"/>
    <property type="match status" value="1"/>
</dbReference>
<keyword evidence="3" id="KW-1133">Transmembrane helix</keyword>
<protein>
    <submittedName>
        <fullName evidence="5">HlyD family secretion protein</fullName>
    </submittedName>
    <submittedName>
        <fullName evidence="6">Membrane fusion protein, multidrug efflux system</fullName>
    </submittedName>
</protein>
<organism evidence="6 7">
    <name type="scientific">Pseudomonas soli</name>
    <dbReference type="NCBI Taxonomy" id="1306993"/>
    <lineage>
        <taxon>Bacteria</taxon>
        <taxon>Pseudomonadati</taxon>
        <taxon>Pseudomonadota</taxon>
        <taxon>Gammaproteobacteria</taxon>
        <taxon>Pseudomonadales</taxon>
        <taxon>Pseudomonadaceae</taxon>
        <taxon>Pseudomonas</taxon>
    </lineage>
</organism>
<dbReference type="AlphaFoldDB" id="A0A1H9REI1"/>
<comment type="similarity">
    <text evidence="1">Belongs to the membrane fusion protein (MFP) (TC 8.A.1) family.</text>
</comment>
<feature type="transmembrane region" description="Helical" evidence="3">
    <location>
        <begin position="24"/>
        <end position="46"/>
    </location>
</feature>
<proteinExistence type="inferred from homology"/>
<sequence>MNQAVSPDPQHTLEQIRARRRQRLLRFGLAGGLGLLVAAYGAYWWLDGRFLEQTDDAYVRADWAPISARVSGYVAEVAVADNATVKAGDLLVRLDARDFRDRLRKAEAHLAVSEAALQVQRMRLRAFVAEQEEQTHAIARADAERGGSRGEAQRAEADWQRYQHLAQWQAVSVQRMEQARATRIQSQALQRAADAELARQHARKAMLEQQGKQLEAELLQRQADLDQAAAEADLARSALADTEIRAPFDGVVGQRKVRQQQYVTPGLPLLAVVPVAQAYVVANFKETQLAHMRPGQAVTLEVDTFGQHWRGTVDSVSPGSGAVFALLPPDNATGNFTKIVQRFPVRIQLDPEGDDSPRLLPGMSVIATVDTRQARHER</sequence>
<evidence type="ECO:0000313" key="7">
    <source>
        <dbReference type="Proteomes" id="UP000199221"/>
    </source>
</evidence>
<evidence type="ECO:0000256" key="3">
    <source>
        <dbReference type="SAM" id="Phobius"/>
    </source>
</evidence>
<keyword evidence="8" id="KW-1185">Reference proteome</keyword>
<dbReference type="InterPro" id="IPR050739">
    <property type="entry name" value="MFP"/>
</dbReference>
<keyword evidence="2" id="KW-0175">Coiled coil</keyword>
<evidence type="ECO:0000256" key="2">
    <source>
        <dbReference type="SAM" id="Coils"/>
    </source>
</evidence>
<dbReference type="Proteomes" id="UP000199221">
    <property type="component" value="Unassembled WGS sequence"/>
</dbReference>
<dbReference type="Gene3D" id="2.40.30.170">
    <property type="match status" value="1"/>
</dbReference>